<dbReference type="PANTHER" id="PTHR32089:SF112">
    <property type="entry name" value="LYSOZYME-LIKE PROTEIN-RELATED"/>
    <property type="match status" value="1"/>
</dbReference>
<dbReference type="PANTHER" id="PTHR32089">
    <property type="entry name" value="METHYL-ACCEPTING CHEMOTAXIS PROTEIN MCPB"/>
    <property type="match status" value="1"/>
</dbReference>
<feature type="transmembrane region" description="Helical" evidence="1">
    <location>
        <begin position="21"/>
        <end position="40"/>
    </location>
</feature>
<protein>
    <submittedName>
        <fullName evidence="3">GAF domain-containing protein</fullName>
    </submittedName>
</protein>
<evidence type="ECO:0000313" key="4">
    <source>
        <dbReference type="Proteomes" id="UP000614469"/>
    </source>
</evidence>
<dbReference type="CDD" id="cd06225">
    <property type="entry name" value="HAMP"/>
    <property type="match status" value="1"/>
</dbReference>
<keyword evidence="1" id="KW-0472">Membrane</keyword>
<dbReference type="Pfam" id="PF13185">
    <property type="entry name" value="GAF_2"/>
    <property type="match status" value="1"/>
</dbReference>
<dbReference type="SMART" id="SM00304">
    <property type="entry name" value="HAMP"/>
    <property type="match status" value="1"/>
</dbReference>
<evidence type="ECO:0000259" key="2">
    <source>
        <dbReference type="PROSITE" id="PS50885"/>
    </source>
</evidence>
<dbReference type="InterPro" id="IPR003660">
    <property type="entry name" value="HAMP_dom"/>
</dbReference>
<dbReference type="InterPro" id="IPR029016">
    <property type="entry name" value="GAF-like_dom_sf"/>
</dbReference>
<dbReference type="PROSITE" id="PS50885">
    <property type="entry name" value="HAMP"/>
    <property type="match status" value="1"/>
</dbReference>
<dbReference type="SUPFAM" id="SSF158472">
    <property type="entry name" value="HAMP domain-like"/>
    <property type="match status" value="1"/>
</dbReference>
<organism evidence="3 4">
    <name type="scientific">Candidatus Desulfolinea nitratireducens</name>
    <dbReference type="NCBI Taxonomy" id="2841698"/>
    <lineage>
        <taxon>Bacteria</taxon>
        <taxon>Bacillati</taxon>
        <taxon>Chloroflexota</taxon>
        <taxon>Anaerolineae</taxon>
        <taxon>Anaerolineales</taxon>
        <taxon>Anaerolineales incertae sedis</taxon>
        <taxon>Candidatus Desulfolinea</taxon>
    </lineage>
</organism>
<evidence type="ECO:0000313" key="3">
    <source>
        <dbReference type="EMBL" id="MBC8335582.1"/>
    </source>
</evidence>
<keyword evidence="1" id="KW-1133">Transmembrane helix</keyword>
<dbReference type="InterPro" id="IPR003018">
    <property type="entry name" value="GAF"/>
</dbReference>
<evidence type="ECO:0000256" key="1">
    <source>
        <dbReference type="SAM" id="Phobius"/>
    </source>
</evidence>
<dbReference type="GO" id="GO:0016020">
    <property type="term" value="C:membrane"/>
    <property type="evidence" value="ECO:0007669"/>
    <property type="project" value="InterPro"/>
</dbReference>
<gene>
    <name evidence="3" type="ORF">H8E29_09970</name>
</gene>
<comment type="caution">
    <text evidence="3">The sequence shown here is derived from an EMBL/GenBank/DDBJ whole genome shotgun (WGS) entry which is preliminary data.</text>
</comment>
<dbReference type="Gene3D" id="3.30.450.40">
    <property type="match status" value="2"/>
</dbReference>
<proteinExistence type="predicted"/>
<dbReference type="Pfam" id="PF00672">
    <property type="entry name" value="HAMP"/>
    <property type="match status" value="1"/>
</dbReference>
<dbReference type="EMBL" id="JACNJN010000114">
    <property type="protein sequence ID" value="MBC8335582.1"/>
    <property type="molecule type" value="Genomic_DNA"/>
</dbReference>
<dbReference type="Proteomes" id="UP000614469">
    <property type="component" value="Unassembled WGS sequence"/>
</dbReference>
<reference evidence="3 4" key="1">
    <citation type="submission" date="2020-08" db="EMBL/GenBank/DDBJ databases">
        <title>Bridging the membrane lipid divide: bacteria of the FCB group superphylum have the potential to synthesize archaeal ether lipids.</title>
        <authorList>
            <person name="Villanueva L."/>
            <person name="Von Meijenfeldt F.A.B."/>
            <person name="Westbye A.B."/>
            <person name="Yadav S."/>
            <person name="Hopmans E.C."/>
            <person name="Dutilh B.E."/>
            <person name="Sinninghe Damste J.S."/>
        </authorList>
    </citation>
    <scope>NUCLEOTIDE SEQUENCE [LARGE SCALE GENOMIC DNA]</scope>
    <source>
        <strain evidence="3">NIOZ-UU36</strain>
    </source>
</reference>
<accession>A0A8J6NKW0</accession>
<feature type="domain" description="HAMP" evidence="2">
    <location>
        <begin position="346"/>
        <end position="398"/>
    </location>
</feature>
<sequence length="744" mass="82719">MTSPEPSSKPNRIIGSIRSQLVFGFGLILVLALVIALIGYQSLQSLQKSVQTTLDESNRIRELSLEIKTEFLQARQAESNFLASWRSLGFETAQDKYVSTNELHLEQARSKLNEIDSLVQNSGDPELQLILEDTASLVPLLDTYESAFQAVVTDIEERSRPDGQENTLNTKLNELEAIVSPLPNPEFHQLVLKIRANEQSYLNTGQQQYYDNLRLLILEFTDLVQNSSQVDLPEEIVAIPDPASDPPEETVQIPVLELLDLIGIYQDHLIELVALEGNIEINTAVFREVTVDINQVTSDILRGGDAGFTRARDQLQTVSDQSRLALIVVSALALGLGSLAAFVLARRIIGPLNQLSDTAQRLGQGDLTQSVQITGGTELVTLANSFNTMTAQLRDLVGSLEQRVSERTEDLEYRAVQLQAAAQVAQDALTIQDVRTLLTNVANLITERFNYYHTGIFLLDDKKEYAILQAASSEGGQQMLKKGHQLRVGREGIVGTTAVARRPHIALDVGKDAIFFDNPDLPQTRSEIALPLLINEDVIGILDIQSTESQAFAQQDVEILLTLANQVALAIQNARLREEAQVNIAQLEAFAAEQTRSVWREHLEKKSHGFLYTPLEIKPLASEGLSESIGKDDELSDSPIILRGRKIGNISLKRSTRKWTQKEQALASEVADQVALAVENSRLVNETREQAYRDQLITQFSSRLRETLDMDTVVKTALEEMKKTFGLDEAEVRLNISDENRIED</sequence>
<dbReference type="SMART" id="SM00065">
    <property type="entry name" value="GAF"/>
    <property type="match status" value="1"/>
</dbReference>
<keyword evidence="1" id="KW-0812">Transmembrane</keyword>
<dbReference type="SUPFAM" id="SSF55781">
    <property type="entry name" value="GAF domain-like"/>
    <property type="match status" value="2"/>
</dbReference>
<name>A0A8J6NKW0_9CHLR</name>
<dbReference type="Gene3D" id="6.10.340.10">
    <property type="match status" value="1"/>
</dbReference>
<dbReference type="GO" id="GO:0007165">
    <property type="term" value="P:signal transduction"/>
    <property type="evidence" value="ECO:0007669"/>
    <property type="project" value="InterPro"/>
</dbReference>
<dbReference type="AlphaFoldDB" id="A0A8J6NKW0"/>